<proteinExistence type="predicted"/>
<gene>
    <name evidence="1" type="ORF">AVEN_92927_1</name>
</gene>
<dbReference type="Proteomes" id="UP000499080">
    <property type="component" value="Unassembled WGS sequence"/>
</dbReference>
<evidence type="ECO:0000313" key="1">
    <source>
        <dbReference type="EMBL" id="GBM10106.1"/>
    </source>
</evidence>
<dbReference type="AlphaFoldDB" id="A0A4Y2D1V7"/>
<sequence>MFLSASTNSVPPFLKLPCNANFDRRITFFFGETRYEMKGVLHSPFKARRSSVEMNVKACRQPHLKVFAGEANRKSKSKWKLLLFLYPPRANLQESMNMFEYMNVYVKFEELFTNGITGKSA</sequence>
<organism evidence="1 2">
    <name type="scientific">Araneus ventricosus</name>
    <name type="common">Orbweaver spider</name>
    <name type="synonym">Epeira ventricosa</name>
    <dbReference type="NCBI Taxonomy" id="182803"/>
    <lineage>
        <taxon>Eukaryota</taxon>
        <taxon>Metazoa</taxon>
        <taxon>Ecdysozoa</taxon>
        <taxon>Arthropoda</taxon>
        <taxon>Chelicerata</taxon>
        <taxon>Arachnida</taxon>
        <taxon>Araneae</taxon>
        <taxon>Araneomorphae</taxon>
        <taxon>Entelegynae</taxon>
        <taxon>Araneoidea</taxon>
        <taxon>Araneidae</taxon>
        <taxon>Araneus</taxon>
    </lineage>
</organism>
<keyword evidence="2" id="KW-1185">Reference proteome</keyword>
<name>A0A4Y2D1V7_ARAVE</name>
<accession>A0A4Y2D1V7</accession>
<dbReference type="OrthoDB" id="10527756at2759"/>
<comment type="caution">
    <text evidence="1">The sequence shown here is derived from an EMBL/GenBank/DDBJ whole genome shotgun (WGS) entry which is preliminary data.</text>
</comment>
<protein>
    <submittedName>
        <fullName evidence="1">Uncharacterized protein</fullName>
    </submittedName>
</protein>
<reference evidence="1 2" key="1">
    <citation type="journal article" date="2019" name="Sci. Rep.">
        <title>Orb-weaving spider Araneus ventricosus genome elucidates the spidroin gene catalogue.</title>
        <authorList>
            <person name="Kono N."/>
            <person name="Nakamura H."/>
            <person name="Ohtoshi R."/>
            <person name="Moran D.A.P."/>
            <person name="Shinohara A."/>
            <person name="Yoshida Y."/>
            <person name="Fujiwara M."/>
            <person name="Mori M."/>
            <person name="Tomita M."/>
            <person name="Arakawa K."/>
        </authorList>
    </citation>
    <scope>NUCLEOTIDE SEQUENCE [LARGE SCALE GENOMIC DNA]</scope>
</reference>
<dbReference type="EMBL" id="BGPR01000280">
    <property type="protein sequence ID" value="GBM10106.1"/>
    <property type="molecule type" value="Genomic_DNA"/>
</dbReference>
<evidence type="ECO:0000313" key="2">
    <source>
        <dbReference type="Proteomes" id="UP000499080"/>
    </source>
</evidence>